<name>A0ABV0A8E5_9FLAO</name>
<gene>
    <name evidence="2" type="ORF">VP395_02155</name>
</gene>
<feature type="domain" description="Glycosyltransferase 2-like" evidence="1">
    <location>
        <begin position="6"/>
        <end position="131"/>
    </location>
</feature>
<proteinExistence type="predicted"/>
<dbReference type="PANTHER" id="PTHR22916">
    <property type="entry name" value="GLYCOSYLTRANSFERASE"/>
    <property type="match status" value="1"/>
</dbReference>
<dbReference type="Pfam" id="PF00535">
    <property type="entry name" value="Glycos_transf_2"/>
    <property type="match status" value="1"/>
</dbReference>
<dbReference type="SUPFAM" id="SSF53448">
    <property type="entry name" value="Nucleotide-diphospho-sugar transferases"/>
    <property type="match status" value="1"/>
</dbReference>
<accession>A0ABV0A8E5</accession>
<dbReference type="CDD" id="cd00761">
    <property type="entry name" value="Glyco_tranf_GTA_type"/>
    <property type="match status" value="1"/>
</dbReference>
<dbReference type="EC" id="2.4.-.-" evidence="2"/>
<comment type="caution">
    <text evidence="2">The sequence shown here is derived from an EMBL/GenBank/DDBJ whole genome shotgun (WGS) entry which is preliminary data.</text>
</comment>
<reference evidence="2 3" key="1">
    <citation type="submission" date="2024-01" db="EMBL/GenBank/DDBJ databases">
        <title>Mariniflexile litorale sp. nov., isolated from the shallow sediments of the Sea of Japan.</title>
        <authorList>
            <person name="Romanenko L."/>
            <person name="Bystritskaya E."/>
            <person name="Isaeva M."/>
        </authorList>
    </citation>
    <scope>NUCLEOTIDE SEQUENCE [LARGE SCALE GENOMIC DNA]</scope>
    <source>
        <strain evidence="2 3">KCTC 32427</strain>
    </source>
</reference>
<dbReference type="GO" id="GO:0016757">
    <property type="term" value="F:glycosyltransferase activity"/>
    <property type="evidence" value="ECO:0007669"/>
    <property type="project" value="UniProtKB-KW"/>
</dbReference>
<keyword evidence="2" id="KW-0808">Transferase</keyword>
<dbReference type="Proteomes" id="UP001416393">
    <property type="component" value="Unassembled WGS sequence"/>
</dbReference>
<dbReference type="EMBL" id="JAZHYP010000001">
    <property type="protein sequence ID" value="MEN3322520.1"/>
    <property type="molecule type" value="Genomic_DNA"/>
</dbReference>
<evidence type="ECO:0000259" key="1">
    <source>
        <dbReference type="Pfam" id="PF00535"/>
    </source>
</evidence>
<dbReference type="PANTHER" id="PTHR22916:SF3">
    <property type="entry name" value="UDP-GLCNAC:BETAGAL BETA-1,3-N-ACETYLGLUCOSAMINYLTRANSFERASE-LIKE PROTEIN 1"/>
    <property type="match status" value="1"/>
</dbReference>
<dbReference type="Gene3D" id="3.90.550.10">
    <property type="entry name" value="Spore Coat Polysaccharide Biosynthesis Protein SpsA, Chain A"/>
    <property type="match status" value="1"/>
</dbReference>
<dbReference type="InterPro" id="IPR001173">
    <property type="entry name" value="Glyco_trans_2-like"/>
</dbReference>
<keyword evidence="2" id="KW-0328">Glycosyltransferase</keyword>
<evidence type="ECO:0000313" key="2">
    <source>
        <dbReference type="EMBL" id="MEN3322520.1"/>
    </source>
</evidence>
<sequence>MSFLISVIIPAYNVERFIEKAINSALLQPEVNEVVVVNDGSTDKTLQILKTLQISNSKIKIYQHQNKVNKGRSASRNLGIKHAKENYIAFLDADDFYLEDRFANDKKIFEENKKADGVYNAVGFHFYREVTPLEKEQLKLNTITKKIKPEKLFDAIISSKYGYLHLNGLTVRKSVFNFIGYFNEQLMVAEDSDIIFKMAIKCRLESGIIEEPLALRGIHETNVFDQKDLYKKYNMKLYESIISWSSKNQISIDEIDVVFNWLWVVRFREKNKLHEDLMYWVMLFMKNPEFLFSYLSVKYFPIIRLRKKLFPFLYKQ</sequence>
<protein>
    <submittedName>
        <fullName evidence="2">Glycosyltransferase family 2 protein</fullName>
        <ecNumber evidence="2">2.4.-.-</ecNumber>
    </submittedName>
</protein>
<evidence type="ECO:0000313" key="3">
    <source>
        <dbReference type="Proteomes" id="UP001416393"/>
    </source>
</evidence>
<dbReference type="InterPro" id="IPR029044">
    <property type="entry name" value="Nucleotide-diphossugar_trans"/>
</dbReference>
<dbReference type="RefSeq" id="WP_346240066.1">
    <property type="nucleotide sequence ID" value="NZ_JAZHYP010000001.1"/>
</dbReference>
<keyword evidence="3" id="KW-1185">Reference proteome</keyword>
<organism evidence="2 3">
    <name type="scientific">Mariniflexile soesokkakense</name>
    <dbReference type="NCBI Taxonomy" id="1343160"/>
    <lineage>
        <taxon>Bacteria</taxon>
        <taxon>Pseudomonadati</taxon>
        <taxon>Bacteroidota</taxon>
        <taxon>Flavobacteriia</taxon>
        <taxon>Flavobacteriales</taxon>
        <taxon>Flavobacteriaceae</taxon>
        <taxon>Mariniflexile</taxon>
    </lineage>
</organism>